<dbReference type="InterPro" id="IPR015200">
    <property type="entry name" value="Sliding_clamp_C"/>
</dbReference>
<organism evidence="4 5">
    <name type="scientific">Serratia phage CHI14</name>
    <dbReference type="NCBI Taxonomy" id="2006941"/>
    <lineage>
        <taxon>Viruses</taxon>
        <taxon>Duplodnaviria</taxon>
        <taxon>Heunggongvirae</taxon>
        <taxon>Uroviricota</taxon>
        <taxon>Caudoviricetes</taxon>
        <taxon>Pantevenvirales</taxon>
        <taxon>Straboviridae</taxon>
        <taxon>Tevenvirinae</taxon>
        <taxon>Winklervirus</taxon>
        <taxon>Winklervirus chi14</taxon>
    </lineage>
</organism>
<name>A0A1Z1LXB6_9CAUD</name>
<keyword evidence="5" id="KW-1185">Reference proteome</keyword>
<comment type="subunit">
    <text evidence="1">Homotrimer. Interacts with the viral DNA polymerase; this interaction constitutes the polymerase holoenzyme. Interacts with the sliding-clamp-loader; this interaction allows the sliding-clamp-loader to open the sliding clamp. Interacts with the viral DNA ligase. Part of the replicase complex that includes the DNA polymerase, the polymerase clamp, the clamp loader complex, the single-stranded DNA binding protein, the primase, the helicase and the helicase assembly factor. Interacts with the viral RNA polymerase (RNAP). Part of the transcription activation complex containing host RNAP, the viral RNA polymerase sigma-like factor, the late transcription coactivator, and the sliding clamp.</text>
</comment>
<keyword evidence="1" id="KW-1194">Viral DNA replication</keyword>
<dbReference type="GeneID" id="40085460"/>
<protein>
    <recommendedName>
        <fullName evidence="1">Sliding clamp</fullName>
    </recommendedName>
    <alternativeName>
        <fullName evidence="1">DNA polymerase accessory protein Gp45</fullName>
    </alternativeName>
    <alternativeName>
        <fullName evidence="1">DNA polymerase clamp</fullName>
    </alternativeName>
</protein>
<evidence type="ECO:0000259" key="3">
    <source>
        <dbReference type="Pfam" id="PF09116"/>
    </source>
</evidence>
<dbReference type="HAMAP" id="MF_04161">
    <property type="entry name" value="Sliding_clamp_T4"/>
    <property type="match status" value="1"/>
</dbReference>
<dbReference type="Gene3D" id="3.70.10.10">
    <property type="match status" value="1"/>
</dbReference>
<dbReference type="GO" id="GO:0030337">
    <property type="term" value="F:DNA polymerase processivity factor activity"/>
    <property type="evidence" value="ECO:0007669"/>
    <property type="project" value="UniProtKB-UniRule"/>
</dbReference>
<dbReference type="SUPFAM" id="SSF55979">
    <property type="entry name" value="DNA clamp"/>
    <property type="match status" value="2"/>
</dbReference>
<keyword evidence="1" id="KW-1195">Viral transcription</keyword>
<dbReference type="KEGG" id="vg:40085460"/>
<evidence type="ECO:0000313" key="5">
    <source>
        <dbReference type="Proteomes" id="UP000225148"/>
    </source>
</evidence>
<comment type="similarity">
    <text evidence="1">Belongs to the Tevenvirinae sliding clamp family.</text>
</comment>
<dbReference type="Pfam" id="PF09116">
    <property type="entry name" value="gp45-slide_C"/>
    <property type="match status" value="1"/>
</dbReference>
<dbReference type="EMBL" id="MF036690">
    <property type="protein sequence ID" value="ARW57474.1"/>
    <property type="molecule type" value="Genomic_DNA"/>
</dbReference>
<dbReference type="OrthoDB" id="7567at10239"/>
<keyword evidence="1" id="KW-0235">DNA replication</keyword>
<feature type="domain" description="DNA polymerase processivity factor" evidence="2">
    <location>
        <begin position="1"/>
        <end position="110"/>
    </location>
</feature>
<dbReference type="InterPro" id="IPR046389">
    <property type="entry name" value="Sliding_clamp_T4"/>
</dbReference>
<comment type="function">
    <text evidence="1">Sliding clamp that encircles the genomic DNA and links the DNA polymerase to the template to control the processivity of DNA synthesis. Responsible for tethering the catalytic subunit of DNA polymerase to DNA during high-speed replication. Interaction with the sliding-clamp-loader opens the sliding clamp so that it can be loaded around the DNA template. During transcription, encircles the DNA and tethers host RNA polymerase (RNAP) to it.</text>
</comment>
<dbReference type="GO" id="GO:0019083">
    <property type="term" value="P:viral transcription"/>
    <property type="evidence" value="ECO:0007669"/>
    <property type="project" value="UniProtKB-UniRule"/>
</dbReference>
<sequence>MKLSKDTLNILKNFSTINSGIMLKKGNFIMTRSVIGAVYGESTISDEIDIEAAIYDLPGFLSILGLVGEDAEISVSKDQTTIVIKDQRSTIHWPIADASTIAFPSKPIPFPVAKVIFELKGEDLQQLMRVSRGLQIDTLAITNVDGHIEIRGYNAVADSALTNVLYTLALGEYNGTNNFNFVINMTNMKMIPADYKVMLWAQDKKFASKFEGAQSSYVIAMEATSTHDF</sequence>
<dbReference type="InterPro" id="IPR004190">
    <property type="entry name" value="DNA_pol_proc_fac"/>
</dbReference>
<dbReference type="RefSeq" id="YP_009609376.1">
    <property type="nucleotide sequence ID" value="NC_041996.1"/>
</dbReference>
<dbReference type="InterPro" id="IPR046938">
    <property type="entry name" value="DNA_clamp_sf"/>
</dbReference>
<reference evidence="4 5" key="1">
    <citation type="submission" date="2017-04" db="EMBL/GenBank/DDBJ databases">
        <title>Environmental T4-family bacteriophages evolve to escape abortive infection via multiple routes in a bacterial host employing altruistic suicide through Type III toxin-antitoxin systems.</title>
        <authorList>
            <person name="Chen B."/>
            <person name="Salmond G.P.C."/>
            <person name="Akusobi C."/>
            <person name="Fang X."/>
        </authorList>
    </citation>
    <scope>NUCLEOTIDE SEQUENCE [LARGE SCALE GENOMIC DNA]</scope>
</reference>
<accession>A0A1Z1LXB6</accession>
<dbReference type="GO" id="GO:0039693">
    <property type="term" value="P:viral DNA genome replication"/>
    <property type="evidence" value="ECO:0007669"/>
    <property type="project" value="UniProtKB-UniRule"/>
</dbReference>
<evidence type="ECO:0000259" key="2">
    <source>
        <dbReference type="Pfam" id="PF02916"/>
    </source>
</evidence>
<dbReference type="Pfam" id="PF02916">
    <property type="entry name" value="DNA_PPF"/>
    <property type="match status" value="1"/>
</dbReference>
<evidence type="ECO:0000313" key="4">
    <source>
        <dbReference type="EMBL" id="ARW57474.1"/>
    </source>
</evidence>
<evidence type="ECO:0000256" key="1">
    <source>
        <dbReference type="HAMAP-Rule" id="MF_04161"/>
    </source>
</evidence>
<proteinExistence type="inferred from homology"/>
<feature type="domain" description="Sliding clamp C-terminal" evidence="3">
    <location>
        <begin position="117"/>
        <end position="223"/>
    </location>
</feature>
<dbReference type="Proteomes" id="UP000225148">
    <property type="component" value="Segment"/>
</dbReference>
<dbReference type="GO" id="GO:0006260">
    <property type="term" value="P:DNA replication"/>
    <property type="evidence" value="ECO:0007669"/>
    <property type="project" value="UniProtKB-KW"/>
</dbReference>